<feature type="region of interest" description="Disordered" evidence="1">
    <location>
        <begin position="96"/>
        <end position="139"/>
    </location>
</feature>
<proteinExistence type="predicted"/>
<protein>
    <submittedName>
        <fullName evidence="3">Putative secreted protein</fullName>
    </submittedName>
</protein>
<feature type="compositionally biased region" description="Polar residues" evidence="1">
    <location>
        <begin position="116"/>
        <end position="128"/>
    </location>
</feature>
<evidence type="ECO:0000256" key="2">
    <source>
        <dbReference type="SAM" id="SignalP"/>
    </source>
</evidence>
<dbReference type="EMBL" id="GGFK01015187">
    <property type="protein sequence ID" value="MBW48508.1"/>
    <property type="molecule type" value="Transcribed_RNA"/>
</dbReference>
<feature type="chain" id="PRO_5014824455" evidence="2">
    <location>
        <begin position="24"/>
        <end position="139"/>
    </location>
</feature>
<organism evidence="3">
    <name type="scientific">Anopheles triannulatus</name>
    <dbReference type="NCBI Taxonomy" id="58253"/>
    <lineage>
        <taxon>Eukaryota</taxon>
        <taxon>Metazoa</taxon>
        <taxon>Ecdysozoa</taxon>
        <taxon>Arthropoda</taxon>
        <taxon>Hexapoda</taxon>
        <taxon>Insecta</taxon>
        <taxon>Pterygota</taxon>
        <taxon>Neoptera</taxon>
        <taxon>Endopterygota</taxon>
        <taxon>Diptera</taxon>
        <taxon>Nematocera</taxon>
        <taxon>Culicoidea</taxon>
        <taxon>Culicidae</taxon>
        <taxon>Anophelinae</taxon>
        <taxon>Anopheles</taxon>
    </lineage>
</organism>
<feature type="signal peptide" evidence="2">
    <location>
        <begin position="1"/>
        <end position="23"/>
    </location>
</feature>
<dbReference type="AlphaFoldDB" id="A0A2M4B6R6"/>
<evidence type="ECO:0000313" key="3">
    <source>
        <dbReference type="EMBL" id="MBW48508.1"/>
    </source>
</evidence>
<sequence length="139" mass="15688">MARRHPLLLLRLLLHFVLRLQSGQNGISPSGVQRIGGNQMWCSLDFALFPFPVPNKMVFNDPPGRPMMAEAFRYNDPLSSSVGGPPKWCNFRISCPAGQGVSMSKKRRRRRRGEATISNDQNETQKSSLAYRHRKAGVH</sequence>
<name>A0A2M4B6R6_9DIPT</name>
<evidence type="ECO:0000256" key="1">
    <source>
        <dbReference type="SAM" id="MobiDB-lite"/>
    </source>
</evidence>
<keyword evidence="2" id="KW-0732">Signal</keyword>
<reference evidence="3" key="1">
    <citation type="submission" date="2018-01" db="EMBL/GenBank/DDBJ databases">
        <title>An insight into the sialome of Amazonian anophelines.</title>
        <authorList>
            <person name="Ribeiro J.M."/>
            <person name="Scarpassa V."/>
            <person name="Calvo E."/>
        </authorList>
    </citation>
    <scope>NUCLEOTIDE SEQUENCE</scope>
    <source>
        <tissue evidence="3">Salivary glands</tissue>
    </source>
</reference>
<accession>A0A2M4B6R6</accession>